<evidence type="ECO:0000313" key="3">
    <source>
        <dbReference type="Proteomes" id="UP000307244"/>
    </source>
</evidence>
<feature type="chain" id="PRO_5020588876" description="YD repeat-containing protein" evidence="1">
    <location>
        <begin position="24"/>
        <end position="1102"/>
    </location>
</feature>
<name>A0A4U1CE35_9SPHI</name>
<keyword evidence="1" id="KW-0732">Signal</keyword>
<protein>
    <recommendedName>
        <fullName evidence="4">YD repeat-containing protein</fullName>
    </recommendedName>
</protein>
<dbReference type="Proteomes" id="UP000307244">
    <property type="component" value="Unassembled WGS sequence"/>
</dbReference>
<dbReference type="AlphaFoldDB" id="A0A4U1CE35"/>
<reference evidence="2 3" key="1">
    <citation type="submission" date="2019-04" db="EMBL/GenBank/DDBJ databases">
        <title>Pedobacter sp. RP-3-15 sp. nov., isolated from Arctic soil.</title>
        <authorList>
            <person name="Dahal R.H."/>
            <person name="Kim D.-U."/>
        </authorList>
    </citation>
    <scope>NUCLEOTIDE SEQUENCE [LARGE SCALE GENOMIC DNA]</scope>
    <source>
        <strain evidence="2 3">RP-3-15</strain>
    </source>
</reference>
<evidence type="ECO:0008006" key="4">
    <source>
        <dbReference type="Google" id="ProtNLM"/>
    </source>
</evidence>
<accession>A0A4U1CE35</accession>
<proteinExistence type="predicted"/>
<gene>
    <name evidence="2" type="ORF">FA047_15950</name>
</gene>
<dbReference type="RefSeq" id="WP_136837066.1">
    <property type="nucleotide sequence ID" value="NZ_SWBQ01000004.1"/>
</dbReference>
<keyword evidence="3" id="KW-1185">Reference proteome</keyword>
<evidence type="ECO:0000256" key="1">
    <source>
        <dbReference type="SAM" id="SignalP"/>
    </source>
</evidence>
<organism evidence="2 3">
    <name type="scientific">Pedobacter frigoris</name>
    <dbReference type="NCBI Taxonomy" id="2571272"/>
    <lineage>
        <taxon>Bacteria</taxon>
        <taxon>Pseudomonadati</taxon>
        <taxon>Bacteroidota</taxon>
        <taxon>Sphingobacteriia</taxon>
        <taxon>Sphingobacteriales</taxon>
        <taxon>Sphingobacteriaceae</taxon>
        <taxon>Pedobacter</taxon>
    </lineage>
</organism>
<feature type="signal peptide" evidence="1">
    <location>
        <begin position="1"/>
        <end position="23"/>
    </location>
</feature>
<evidence type="ECO:0000313" key="2">
    <source>
        <dbReference type="EMBL" id="TKC05248.1"/>
    </source>
</evidence>
<sequence>MKNLYTRILSLSFFLVLNSAAFAQDNAYIKNKIKLPPSPNAAALGKYGEVPVSKFTGMANIGVPLFEVKSGSITVPINLSYHNSGFKVDERASWTGAGWTINAGGVITRAVQGQPDEASFGYNNVMGVGGTINPPDPILDNAGFSAVRPNLTTYQKTELATGHWDGLPDIYYFNFMGRSGKLLITSRGIQAVPYQSLKIERSSDNWVITDEGGVKYVFGASEDRYGIETTEYDDTNGAPGVPIPPVTKTAWYLVDVIAPDGDVVKFEYVTEGTSILGQDSQTRYYFAGGPTGDFPSLERAACETMTSPVDNYATYLYINGKRLSKIKFQDGEVNFIAETTRADLFSGGEAKRLDQVVLKNSNSEVIKKFNFDYSYLGPSNFNTSSEIFNRLMLSSVTEVAADGTLNKPYQFIYNTASIPSSKTYSIDHWGYYNGAANGSNLVPWKLGTAYDQYFQTSLSSREPDSLYAAIGMLTKMIYPTGGSSEFKYEVHDYSSINANALPLEYKSSPGYATANVSNPSNGANVVKEQTTPFTLQTAQKVLINYRIQRSAFTALGDYYVSLYKVGQSTPIFTYNGENTNQQQIYLDLVAGNYTIIAHIEDKGYTASINANYIIYDFNVIIKNKKASGFRIKQIINDQINDNLVKETINYVYRLEGDAGVSSGILNASPSYEYETKKVGTYIVMGPTQNNVHECECRMIARTSNSIAPLGASDGGIVTYSEVKVFKNNGDNGSTRSWFTSAYDAPDEIFNLPPFPPTRSNSFKRGLLKKEIQYDKDNRKIQKIVNEYEYNSSLSSPNLYGSGTLAVSYDLHYTLMTSPPSSFLSVLYANRSEWQYLKKTTKIDYTYNSVGTPDSVSNITDYIYNNPLHAQLTGTITTNSKGQSISSVNRYPHEMVALGKTVPYQEMINRHMFSPVVEQEQLVNSVRQTKQMTTYKMGWSPAITLILPDSVNTQFKNETPEARLRYLQYDDKGNPLSLMQEKGTKICYVWGYGKSVPIAEISNADYATVETALGGSSAVSTFGNILQPTNSQVATFLAPLRTAISLKDASVNTITYAPLIGTTSQTDAKGMTTYYEYDSFQRLKYIKDQDGHIIKSYDYHYKP</sequence>
<comment type="caution">
    <text evidence="2">The sequence shown here is derived from an EMBL/GenBank/DDBJ whole genome shotgun (WGS) entry which is preliminary data.</text>
</comment>
<dbReference type="EMBL" id="SWBQ01000004">
    <property type="protein sequence ID" value="TKC05248.1"/>
    <property type="molecule type" value="Genomic_DNA"/>
</dbReference>
<dbReference type="OrthoDB" id="903892at2"/>